<dbReference type="EMBL" id="ANOH01000010">
    <property type="protein sequence ID" value="EMI58387.1"/>
    <property type="molecule type" value="Genomic_DNA"/>
</dbReference>
<evidence type="ECO:0000313" key="2">
    <source>
        <dbReference type="Proteomes" id="UP000011885"/>
    </source>
</evidence>
<name>M5UAC5_9BACT</name>
<gene>
    <name evidence="1" type="ORF">RSSM_00173</name>
</gene>
<dbReference type="PATRIC" id="fig|1263870.3.peg.195"/>
<organism evidence="1 2">
    <name type="scientific">Rhodopirellula sallentina SM41</name>
    <dbReference type="NCBI Taxonomy" id="1263870"/>
    <lineage>
        <taxon>Bacteria</taxon>
        <taxon>Pseudomonadati</taxon>
        <taxon>Planctomycetota</taxon>
        <taxon>Planctomycetia</taxon>
        <taxon>Pirellulales</taxon>
        <taxon>Pirellulaceae</taxon>
        <taxon>Rhodopirellula</taxon>
    </lineage>
</organism>
<accession>M5UAC5</accession>
<sequence>MNPNSNSASAASTPSLPVAKLSKSFGKSSYVTETLGDIGCVILRNAVNRTRLNQRLS</sequence>
<protein>
    <submittedName>
        <fullName evidence="1">Uncharacterized protein</fullName>
    </submittedName>
</protein>
<evidence type="ECO:0000313" key="1">
    <source>
        <dbReference type="EMBL" id="EMI58387.1"/>
    </source>
</evidence>
<dbReference type="AlphaFoldDB" id="M5UAC5"/>
<comment type="caution">
    <text evidence="1">The sequence shown here is derived from an EMBL/GenBank/DDBJ whole genome shotgun (WGS) entry which is preliminary data.</text>
</comment>
<proteinExistence type="predicted"/>
<reference evidence="1 2" key="1">
    <citation type="journal article" date="2013" name="Mar. Genomics">
        <title>Expression of sulfatases in Rhodopirellula baltica and the diversity of sulfatases in the genus Rhodopirellula.</title>
        <authorList>
            <person name="Wegner C.E."/>
            <person name="Richter-Heitmann T."/>
            <person name="Klindworth A."/>
            <person name="Klockow C."/>
            <person name="Richter M."/>
            <person name="Achstetter T."/>
            <person name="Glockner F.O."/>
            <person name="Harder J."/>
        </authorList>
    </citation>
    <scope>NUCLEOTIDE SEQUENCE [LARGE SCALE GENOMIC DNA]</scope>
    <source>
        <strain evidence="1 2">SM41</strain>
    </source>
</reference>
<dbReference type="Proteomes" id="UP000011885">
    <property type="component" value="Unassembled WGS sequence"/>
</dbReference>
<keyword evidence="2" id="KW-1185">Reference proteome</keyword>